<evidence type="ECO:0000313" key="5">
    <source>
        <dbReference type="Proteomes" id="UP000675881"/>
    </source>
</evidence>
<feature type="compositionally biased region" description="Polar residues" evidence="1">
    <location>
        <begin position="205"/>
        <end position="218"/>
    </location>
</feature>
<feature type="domain" description="Nbr1 FW" evidence="2">
    <location>
        <begin position="81"/>
        <end position="178"/>
    </location>
</feature>
<dbReference type="CDD" id="cd14349">
    <property type="entry name" value="UBA_CF106"/>
    <property type="match status" value="1"/>
</dbReference>
<dbReference type="EMBL" id="HACA01015443">
    <property type="protein sequence ID" value="CDW32804.1"/>
    <property type="molecule type" value="Transcribed_RNA"/>
</dbReference>
<accession>A0A0K2U3D1</accession>
<keyword evidence="5" id="KW-1185">Reference proteome</keyword>
<gene>
    <name evidence="3" type="ORF">LSAA_15152</name>
</gene>
<dbReference type="Pfam" id="PF16158">
    <property type="entry name" value="N_BRCA1_IG"/>
    <property type="match status" value="1"/>
</dbReference>
<protein>
    <submittedName>
        <fullName evidence="4">Putative LOC102219486 [Xiphosphorus maculatus]</fullName>
    </submittedName>
</protein>
<dbReference type="InterPro" id="IPR039517">
    <property type="entry name" value="C6orf106_UBA-like"/>
</dbReference>
<dbReference type="PANTHER" id="PTHR20930:SF0">
    <property type="entry name" value="PROTEIN ILRUN"/>
    <property type="match status" value="1"/>
</dbReference>
<dbReference type="EMBL" id="HG994588">
    <property type="protein sequence ID" value="CAF3035451.1"/>
    <property type="molecule type" value="Genomic_DNA"/>
</dbReference>
<organism evidence="4">
    <name type="scientific">Lepeophtheirus salmonis</name>
    <name type="common">Salmon louse</name>
    <name type="synonym">Caligus salmonis</name>
    <dbReference type="NCBI Taxonomy" id="72036"/>
    <lineage>
        <taxon>Eukaryota</taxon>
        <taxon>Metazoa</taxon>
        <taxon>Ecdysozoa</taxon>
        <taxon>Arthropoda</taxon>
        <taxon>Crustacea</taxon>
        <taxon>Multicrustacea</taxon>
        <taxon>Hexanauplia</taxon>
        <taxon>Copepoda</taxon>
        <taxon>Siphonostomatoida</taxon>
        <taxon>Caligidae</taxon>
        <taxon>Lepeophtheirus</taxon>
    </lineage>
</organism>
<evidence type="ECO:0000313" key="4">
    <source>
        <dbReference type="EMBL" id="CDW32804.1"/>
    </source>
</evidence>
<dbReference type="AlphaFoldDB" id="A0A0K2U3D1"/>
<dbReference type="CDD" id="cd14947">
    <property type="entry name" value="NBR1_like"/>
    <property type="match status" value="1"/>
</dbReference>
<dbReference type="Gene3D" id="2.60.40.10">
    <property type="entry name" value="Immunoglobulins"/>
    <property type="match status" value="1"/>
</dbReference>
<reference evidence="3" key="2">
    <citation type="submission" date="2021-02" db="EMBL/GenBank/DDBJ databases">
        <authorList>
            <person name="Bekaert M."/>
        </authorList>
    </citation>
    <scope>NUCLEOTIDE SEQUENCE</scope>
    <source>
        <strain evidence="3">IoA-00</strain>
    </source>
</reference>
<dbReference type="Gene3D" id="1.10.8.10">
    <property type="entry name" value="DNA helicase RuvA subunit, C-terminal domain"/>
    <property type="match status" value="1"/>
</dbReference>
<dbReference type="OrthoDB" id="661148at2759"/>
<dbReference type="GO" id="GO:0000407">
    <property type="term" value="C:phagophore assembly site"/>
    <property type="evidence" value="ECO:0007669"/>
    <property type="project" value="TreeGrafter"/>
</dbReference>
<proteinExistence type="predicted"/>
<dbReference type="InterPro" id="IPR032350">
    <property type="entry name" value="Nbr1_FW"/>
</dbReference>
<dbReference type="SUPFAM" id="SSF46934">
    <property type="entry name" value="UBA-like"/>
    <property type="match status" value="1"/>
</dbReference>
<evidence type="ECO:0000256" key="1">
    <source>
        <dbReference type="SAM" id="MobiDB-lite"/>
    </source>
</evidence>
<feature type="region of interest" description="Disordered" evidence="1">
    <location>
        <begin position="195"/>
        <end position="218"/>
    </location>
</feature>
<reference evidence="4" key="1">
    <citation type="submission" date="2014-05" db="EMBL/GenBank/DDBJ databases">
        <authorList>
            <person name="Chronopoulou M."/>
        </authorList>
    </citation>
    <scope>NUCLEOTIDE SEQUENCE</scope>
    <source>
        <tissue evidence="4">Whole organism</tissue>
    </source>
</reference>
<evidence type="ECO:0000259" key="2">
    <source>
        <dbReference type="Pfam" id="PF16158"/>
    </source>
</evidence>
<dbReference type="PANTHER" id="PTHR20930">
    <property type="entry name" value="OVARIAN CARCINOMA ANTIGEN CA125-RELATED"/>
    <property type="match status" value="1"/>
</dbReference>
<name>A0A0K2U3D1_LEPSM</name>
<dbReference type="GO" id="GO:0043130">
    <property type="term" value="F:ubiquitin binding"/>
    <property type="evidence" value="ECO:0007669"/>
    <property type="project" value="TreeGrafter"/>
</dbReference>
<dbReference type="GO" id="GO:0016236">
    <property type="term" value="P:macroautophagy"/>
    <property type="evidence" value="ECO:0007669"/>
    <property type="project" value="TreeGrafter"/>
</dbReference>
<dbReference type="Proteomes" id="UP000675881">
    <property type="component" value="Chromosome 9"/>
</dbReference>
<dbReference type="InterPro" id="IPR009060">
    <property type="entry name" value="UBA-like_sf"/>
</dbReference>
<evidence type="ECO:0000313" key="3">
    <source>
        <dbReference type="EMBL" id="CAF3035451.1"/>
    </source>
</evidence>
<sequence>MEESELESASFLEKFGCMQTLDQEDLITEMLRLIGPDKLNGDQARFYLEMNMWNVQAAVCSYFDLESGLRLPSMAFLQDITIGEGESVPPATPFVKTWKVTNDGPEPWPVGCSLRFTSGTRFSEILSLPVEPLQPFETVHLSIRMLSPELPGIYESKWRMSTPHGLYFGDPIFVIISVEIGGTLALTQQLNNFSELGQSPHDRSNSASNNPFAHAQIN</sequence>
<dbReference type="Pfam" id="PF14555">
    <property type="entry name" value="UBA_4"/>
    <property type="match status" value="1"/>
</dbReference>
<dbReference type="InterPro" id="IPR013783">
    <property type="entry name" value="Ig-like_fold"/>
</dbReference>